<dbReference type="PROSITE" id="PS01315">
    <property type="entry name" value="CDS"/>
    <property type="match status" value="1"/>
</dbReference>
<dbReference type="AlphaFoldDB" id="A0A518I3E4"/>
<dbReference type="OrthoDB" id="9799199at2"/>
<evidence type="ECO:0000313" key="10">
    <source>
        <dbReference type="Proteomes" id="UP000319004"/>
    </source>
</evidence>
<reference evidence="9 10" key="1">
    <citation type="submission" date="2019-03" db="EMBL/GenBank/DDBJ databases">
        <title>Deep-cultivation of Planctomycetes and their phenomic and genomic characterization uncovers novel biology.</title>
        <authorList>
            <person name="Wiegand S."/>
            <person name="Jogler M."/>
            <person name="Boedeker C."/>
            <person name="Pinto D."/>
            <person name="Vollmers J."/>
            <person name="Rivas-Marin E."/>
            <person name="Kohn T."/>
            <person name="Peeters S.H."/>
            <person name="Heuer A."/>
            <person name="Rast P."/>
            <person name="Oberbeckmann S."/>
            <person name="Bunk B."/>
            <person name="Jeske O."/>
            <person name="Meyerdierks A."/>
            <person name="Storesund J.E."/>
            <person name="Kallscheuer N."/>
            <person name="Luecker S."/>
            <person name="Lage O.M."/>
            <person name="Pohl T."/>
            <person name="Merkel B.J."/>
            <person name="Hornburger P."/>
            <person name="Mueller R.-W."/>
            <person name="Bruemmer F."/>
            <person name="Labrenz M."/>
            <person name="Spormann A.M."/>
            <person name="Op den Camp H."/>
            <person name="Overmann J."/>
            <person name="Amann R."/>
            <person name="Jetten M.S.M."/>
            <person name="Mascher T."/>
            <person name="Medema M.H."/>
            <person name="Devos D.P."/>
            <person name="Kaster A.-K."/>
            <person name="Ovreas L."/>
            <person name="Rohde M."/>
            <person name="Galperin M.Y."/>
            <person name="Jogler C."/>
        </authorList>
    </citation>
    <scope>NUCLEOTIDE SEQUENCE [LARGE SCALE GENOMIC DNA]</scope>
    <source>
        <strain evidence="9 10">Enr13</strain>
    </source>
</reference>
<comment type="subcellular location">
    <subcellularLocation>
        <location evidence="1">Membrane</location>
        <topology evidence="1">Multi-pass membrane protein</topology>
    </subcellularLocation>
</comment>
<name>A0A518I3E4_9BACT</name>
<proteinExistence type="inferred from homology"/>
<accession>A0A518I3E4</accession>
<evidence type="ECO:0000256" key="8">
    <source>
        <dbReference type="SAM" id="Phobius"/>
    </source>
</evidence>
<evidence type="ECO:0000256" key="4">
    <source>
        <dbReference type="ARBA" id="ARBA00022692"/>
    </source>
</evidence>
<evidence type="ECO:0000313" key="9">
    <source>
        <dbReference type="EMBL" id="QDV47623.1"/>
    </source>
</evidence>
<keyword evidence="7 9" id="KW-0548">Nucleotidyltransferase</keyword>
<dbReference type="EC" id="2.7.7.41" evidence="7"/>
<feature type="transmembrane region" description="Helical" evidence="8">
    <location>
        <begin position="49"/>
        <end position="77"/>
    </location>
</feature>
<keyword evidence="3 7" id="KW-0808">Transferase</keyword>
<organism evidence="9 10">
    <name type="scientific">Stieleria neptunia</name>
    <dbReference type="NCBI Taxonomy" id="2527979"/>
    <lineage>
        <taxon>Bacteria</taxon>
        <taxon>Pseudomonadati</taxon>
        <taxon>Planctomycetota</taxon>
        <taxon>Planctomycetia</taxon>
        <taxon>Pirellulales</taxon>
        <taxon>Pirellulaceae</taxon>
        <taxon>Stieleria</taxon>
    </lineage>
</organism>
<dbReference type="GO" id="GO:0009273">
    <property type="term" value="P:peptidoglycan-based cell wall biogenesis"/>
    <property type="evidence" value="ECO:0007669"/>
    <property type="project" value="TreeGrafter"/>
</dbReference>
<feature type="transmembrane region" description="Helical" evidence="8">
    <location>
        <begin position="12"/>
        <end position="29"/>
    </location>
</feature>
<feature type="transmembrane region" description="Helical" evidence="8">
    <location>
        <begin position="97"/>
        <end position="130"/>
    </location>
</feature>
<feature type="transmembrane region" description="Helical" evidence="8">
    <location>
        <begin position="261"/>
        <end position="282"/>
    </location>
</feature>
<comment type="pathway">
    <text evidence="7">Phospholipid metabolism; CDP-diacylglycerol biosynthesis; CDP-diacylglycerol from sn-glycerol 3-phosphate: step 3/3.</text>
</comment>
<evidence type="ECO:0000256" key="3">
    <source>
        <dbReference type="ARBA" id="ARBA00022679"/>
    </source>
</evidence>
<dbReference type="KEGG" id="snep:Enr13x_75340"/>
<evidence type="ECO:0000256" key="5">
    <source>
        <dbReference type="ARBA" id="ARBA00022989"/>
    </source>
</evidence>
<sequence>MFEHLSPEIHLTFAGIAGLLLLANAILFLRKRSAPDRDDTELVLRVRTWWIIVVSFAAVLAVSTTTAIVFFGFVSFLALKEFLSLIPTRRADHRVLFWAYLAIPLQYIWVGTVWFGMFIIFIPVYMFIWLPTRMVLIGETKGFLRAIGTVQWGLMTTVFSLSHAAMLLMIRPGESARVMAVGADDGAVASGGAALLVLLVLLTQFNDVAQFCWGKTIGKKKVVPKVSPGKTVGGLIGGVASTVALAACVGPWLTYLDLPRSLLAGLIIGVAGFAGDISISALKRDLGVKDSGSTLPGHGGVLDRVDSLTYTAPLFFHFIYYCYG</sequence>
<dbReference type="RefSeq" id="WP_145391715.1">
    <property type="nucleotide sequence ID" value="NZ_CP037423.1"/>
</dbReference>
<comment type="catalytic activity">
    <reaction evidence="7">
        <text>a 1,2-diacyl-sn-glycero-3-phosphate + CTP + H(+) = a CDP-1,2-diacyl-sn-glycerol + diphosphate</text>
        <dbReference type="Rhea" id="RHEA:16229"/>
        <dbReference type="ChEBI" id="CHEBI:15378"/>
        <dbReference type="ChEBI" id="CHEBI:33019"/>
        <dbReference type="ChEBI" id="CHEBI:37563"/>
        <dbReference type="ChEBI" id="CHEBI:58332"/>
        <dbReference type="ChEBI" id="CHEBI:58608"/>
        <dbReference type="EC" id="2.7.7.41"/>
    </reaction>
</comment>
<dbReference type="GO" id="GO:0005886">
    <property type="term" value="C:plasma membrane"/>
    <property type="evidence" value="ECO:0007669"/>
    <property type="project" value="TreeGrafter"/>
</dbReference>
<dbReference type="EMBL" id="CP037423">
    <property type="protein sequence ID" value="QDV47623.1"/>
    <property type="molecule type" value="Genomic_DNA"/>
</dbReference>
<keyword evidence="6 8" id="KW-0472">Membrane</keyword>
<dbReference type="GO" id="GO:0016024">
    <property type="term" value="P:CDP-diacylglycerol biosynthetic process"/>
    <property type="evidence" value="ECO:0007669"/>
    <property type="project" value="UniProtKB-UniPathway"/>
</dbReference>
<protein>
    <recommendedName>
        <fullName evidence="7">Phosphatidate cytidylyltransferase</fullName>
        <ecNumber evidence="7">2.7.7.41</ecNumber>
    </recommendedName>
</protein>
<feature type="transmembrane region" description="Helical" evidence="8">
    <location>
        <begin position="190"/>
        <end position="213"/>
    </location>
</feature>
<dbReference type="Pfam" id="PF01148">
    <property type="entry name" value="CTP_transf_1"/>
    <property type="match status" value="1"/>
</dbReference>
<keyword evidence="5 8" id="KW-1133">Transmembrane helix</keyword>
<evidence type="ECO:0000256" key="2">
    <source>
        <dbReference type="ARBA" id="ARBA00010185"/>
    </source>
</evidence>
<evidence type="ECO:0000256" key="1">
    <source>
        <dbReference type="ARBA" id="ARBA00004141"/>
    </source>
</evidence>
<dbReference type="Proteomes" id="UP000319004">
    <property type="component" value="Chromosome"/>
</dbReference>
<dbReference type="GO" id="GO:0004605">
    <property type="term" value="F:phosphatidate cytidylyltransferase activity"/>
    <property type="evidence" value="ECO:0007669"/>
    <property type="project" value="UniProtKB-EC"/>
</dbReference>
<dbReference type="PANTHER" id="PTHR43535:SF1">
    <property type="entry name" value="PHOSPHATIDATE CYTIDYLYLTRANSFERASE"/>
    <property type="match status" value="1"/>
</dbReference>
<evidence type="ECO:0000256" key="7">
    <source>
        <dbReference type="RuleBase" id="RU003938"/>
    </source>
</evidence>
<dbReference type="InterPro" id="IPR000374">
    <property type="entry name" value="PC_trans"/>
</dbReference>
<dbReference type="PANTHER" id="PTHR43535">
    <property type="entry name" value="PHOSPHATIDATE CYTIDYLYLTRANSFERASE"/>
    <property type="match status" value="1"/>
</dbReference>
<feature type="transmembrane region" description="Helical" evidence="8">
    <location>
        <begin position="142"/>
        <end position="170"/>
    </location>
</feature>
<dbReference type="UniPathway" id="UPA00557">
    <property type="reaction ID" value="UER00614"/>
</dbReference>
<evidence type="ECO:0000256" key="6">
    <source>
        <dbReference type="ARBA" id="ARBA00023136"/>
    </source>
</evidence>
<gene>
    <name evidence="9" type="primary">cdsA_3</name>
    <name evidence="9" type="ORF">Enr13x_75340</name>
</gene>
<keyword evidence="10" id="KW-1185">Reference proteome</keyword>
<keyword evidence="4 7" id="KW-0812">Transmembrane</keyword>
<comment type="similarity">
    <text evidence="2 7">Belongs to the CDS family.</text>
</comment>
<feature type="transmembrane region" description="Helical" evidence="8">
    <location>
        <begin position="234"/>
        <end position="255"/>
    </location>
</feature>